<sequence>MLLRIPLDIRLLLACSAVFGYAISYSGIYLFHILALIWLCLTATRLLSGYKVNAEKSGYIHVFLLIWVYSIISVLWHPDMAVWLRYQFYFLCGILTVLSVYQYCGDEENLDRVFLFCGVLLILNLAIGFLESLSLIRYPLSPYSKYIGYFGYNGVALGDITEHVLNVISTKPTGFNYNPNNFGFVTLLIAPFLFFHKQKAISFIGMAVCTWILVAIGSKAHFIAFLCMLLFLPFYYKNILIRVATVFAIMAVFLVLLALPYIIDLSSVPTLSRMYSSVEHLRLGMSLIISGDIDPTYSTAKRAFTYAFGLKELFDTNGFGVGFGGIEARLTEMDFKIKSFHFFFLQLLVDFGVYFFVIFIVLYFSMIEKLRRLSLRISSERISYYSKSASLSLFVAIPASLAPSGVHYILTYYLIIGFALSILKVGNKYN</sequence>
<evidence type="ECO:0000256" key="1">
    <source>
        <dbReference type="SAM" id="Phobius"/>
    </source>
</evidence>
<feature type="transmembrane region" description="Helical" evidence="1">
    <location>
        <begin position="59"/>
        <end position="77"/>
    </location>
</feature>
<dbReference type="EMBL" id="FIZX01000001">
    <property type="protein sequence ID" value="CZF80174.1"/>
    <property type="molecule type" value="Genomic_DNA"/>
</dbReference>
<keyword evidence="3" id="KW-1185">Reference proteome</keyword>
<name>A0A128F184_9GAMM</name>
<dbReference type="PANTHER" id="PTHR37422:SF13">
    <property type="entry name" value="LIPOPOLYSACCHARIDE BIOSYNTHESIS PROTEIN PA4999-RELATED"/>
    <property type="match status" value="1"/>
</dbReference>
<evidence type="ECO:0000313" key="2">
    <source>
        <dbReference type="EMBL" id="CZF80174.1"/>
    </source>
</evidence>
<accession>A0A128F184</accession>
<gene>
    <name evidence="2" type="ORF">GCE9029_01903</name>
</gene>
<feature type="transmembrane region" description="Helical" evidence="1">
    <location>
        <begin position="83"/>
        <end position="101"/>
    </location>
</feature>
<dbReference type="InterPro" id="IPR051533">
    <property type="entry name" value="WaaL-like"/>
</dbReference>
<dbReference type="PANTHER" id="PTHR37422">
    <property type="entry name" value="TEICHURONIC ACID BIOSYNTHESIS PROTEIN TUAE"/>
    <property type="match status" value="1"/>
</dbReference>
<reference evidence="3" key="1">
    <citation type="submission" date="2016-02" db="EMBL/GenBank/DDBJ databases">
        <authorList>
            <person name="Rodrigo-Torres Lidia"/>
            <person name="Arahal R.David."/>
        </authorList>
    </citation>
    <scope>NUCLEOTIDE SEQUENCE [LARGE SCALE GENOMIC DNA]</scope>
    <source>
        <strain evidence="3">CECT 9029</strain>
    </source>
</reference>
<evidence type="ECO:0000313" key="3">
    <source>
        <dbReference type="Proteomes" id="UP000071641"/>
    </source>
</evidence>
<feature type="transmembrane region" description="Helical" evidence="1">
    <location>
        <begin position="408"/>
        <end position="426"/>
    </location>
</feature>
<evidence type="ECO:0008006" key="4">
    <source>
        <dbReference type="Google" id="ProtNLM"/>
    </source>
</evidence>
<feature type="transmembrane region" description="Helical" evidence="1">
    <location>
        <begin position="113"/>
        <end position="136"/>
    </location>
</feature>
<keyword evidence="1" id="KW-1133">Transmembrane helix</keyword>
<proteinExistence type="predicted"/>
<feature type="transmembrane region" description="Helical" evidence="1">
    <location>
        <begin position="340"/>
        <end position="364"/>
    </location>
</feature>
<dbReference type="AlphaFoldDB" id="A0A128F184"/>
<feature type="transmembrane region" description="Helical" evidence="1">
    <location>
        <begin position="384"/>
        <end position="402"/>
    </location>
</feature>
<feature type="transmembrane region" description="Helical" evidence="1">
    <location>
        <begin position="200"/>
        <end position="232"/>
    </location>
</feature>
<protein>
    <recommendedName>
        <fullName evidence="4">O-Antigen ligase</fullName>
    </recommendedName>
</protein>
<keyword evidence="1" id="KW-0812">Transmembrane</keyword>
<keyword evidence="1" id="KW-0472">Membrane</keyword>
<dbReference type="Proteomes" id="UP000071641">
    <property type="component" value="Unassembled WGS sequence"/>
</dbReference>
<organism evidence="2 3">
    <name type="scientific">Grimontia celer</name>
    <dbReference type="NCBI Taxonomy" id="1796497"/>
    <lineage>
        <taxon>Bacteria</taxon>
        <taxon>Pseudomonadati</taxon>
        <taxon>Pseudomonadota</taxon>
        <taxon>Gammaproteobacteria</taxon>
        <taxon>Vibrionales</taxon>
        <taxon>Vibrionaceae</taxon>
        <taxon>Grimontia</taxon>
    </lineage>
</organism>
<dbReference type="STRING" id="1796497.GCE9029_01903"/>
<feature type="transmembrane region" description="Helical" evidence="1">
    <location>
        <begin position="239"/>
        <end position="263"/>
    </location>
</feature>